<sequence length="225" mass="26148">MPNKDNNDGDGDTGTPVIYAASQIPPPGSFSFKSEEWTQWVTRWERYRQGSGLHKHLNKTQVNLFIYLMGTRAEDILFSFRLNATKTSNYKIIRQRFNDHFGIRLNVVLEHASICGDRMSRNRFITEFIAYLYRLAETCRYGQKAFRSFTARCRANARKSNCARTPKQKKLGDNRRLRGKVSESGNSEIVRIRQQKNFKDKQGNIPQNNKRKKEIVCSDDNISLD</sequence>
<feature type="region of interest" description="Disordered" evidence="1">
    <location>
        <begin position="164"/>
        <end position="186"/>
    </location>
</feature>
<dbReference type="AlphaFoldDB" id="E9IAM3"/>
<gene>
    <name evidence="2" type="ORF">SINV_00902</name>
</gene>
<evidence type="ECO:0000256" key="1">
    <source>
        <dbReference type="SAM" id="MobiDB-lite"/>
    </source>
</evidence>
<organism>
    <name type="scientific">Solenopsis invicta</name>
    <name type="common">Red imported fire ant</name>
    <name type="synonym">Solenopsis wagneri</name>
    <dbReference type="NCBI Taxonomy" id="13686"/>
    <lineage>
        <taxon>Eukaryota</taxon>
        <taxon>Metazoa</taxon>
        <taxon>Ecdysozoa</taxon>
        <taxon>Arthropoda</taxon>
        <taxon>Hexapoda</taxon>
        <taxon>Insecta</taxon>
        <taxon>Pterygota</taxon>
        <taxon>Neoptera</taxon>
        <taxon>Endopterygota</taxon>
        <taxon>Hymenoptera</taxon>
        <taxon>Apocrita</taxon>
        <taxon>Aculeata</taxon>
        <taxon>Formicoidea</taxon>
        <taxon>Formicidae</taxon>
        <taxon>Myrmicinae</taxon>
        <taxon>Solenopsis</taxon>
    </lineage>
</organism>
<dbReference type="EMBL" id="GL762045">
    <property type="protein sequence ID" value="EFZ22376.1"/>
    <property type="molecule type" value="Genomic_DNA"/>
</dbReference>
<dbReference type="HOGENOM" id="CLU_1231279_0_0_1"/>
<proteinExistence type="predicted"/>
<evidence type="ECO:0000313" key="2">
    <source>
        <dbReference type="EMBL" id="EFZ22376.1"/>
    </source>
</evidence>
<reference evidence="2" key="1">
    <citation type="journal article" date="2011" name="Proc. Natl. Acad. Sci. U.S.A.">
        <title>The genome of the fire ant Solenopsis invicta.</title>
        <authorList>
            <person name="Wurm Y."/>
            <person name="Wang J."/>
            <person name="Riba-Grognuz O."/>
            <person name="Corona M."/>
            <person name="Nygaard S."/>
            <person name="Hunt B.G."/>
            <person name="Ingram K.K."/>
            <person name="Falquet L."/>
            <person name="Nipitwattanaphon M."/>
            <person name="Gotzek D."/>
            <person name="Dijkstra M.B."/>
            <person name="Oettler J."/>
            <person name="Comtesse F."/>
            <person name="Shih C.J."/>
            <person name="Wu W.J."/>
            <person name="Yang C.C."/>
            <person name="Thomas J."/>
            <person name="Beaudoing E."/>
            <person name="Pradervand S."/>
            <person name="Flegel V."/>
            <person name="Cook E.D."/>
            <person name="Fabbretti R."/>
            <person name="Stockinger H."/>
            <person name="Long L."/>
            <person name="Farmerie W.G."/>
            <person name="Oakey J."/>
            <person name="Boomsma J.J."/>
            <person name="Pamilo P."/>
            <person name="Yi S.V."/>
            <person name="Heinze J."/>
            <person name="Goodisman M.A."/>
            <person name="Farinelli L."/>
            <person name="Harshman K."/>
            <person name="Hulo N."/>
            <person name="Cerutti L."/>
            <person name="Xenarios I."/>
            <person name="Shoemaker D."/>
            <person name="Keller L."/>
        </authorList>
    </citation>
    <scope>NUCLEOTIDE SEQUENCE [LARGE SCALE GENOMIC DNA]</scope>
</reference>
<name>E9IAM3_SOLIN</name>
<accession>E9IAM3</accession>
<feature type="non-terminal residue" evidence="2">
    <location>
        <position position="225"/>
    </location>
</feature>
<protein>
    <submittedName>
        <fullName evidence="2">Uncharacterized protein</fullName>
    </submittedName>
</protein>